<evidence type="ECO:0000313" key="2">
    <source>
        <dbReference type="Proteomes" id="UP000032304"/>
    </source>
</evidence>
<reference evidence="1 2" key="1">
    <citation type="journal article" date="2012" name="Nature">
        <title>Repeated polyploidization of Gossypium genomes and the evolution of spinnable cotton fibres.</title>
        <authorList>
            <person name="Paterson A.H."/>
            <person name="Wendel J.F."/>
            <person name="Gundlach H."/>
            <person name="Guo H."/>
            <person name="Jenkins J."/>
            <person name="Jin D."/>
            <person name="Llewellyn D."/>
            <person name="Showmaker K.C."/>
            <person name="Shu S."/>
            <person name="Udall J."/>
            <person name="Yoo M.J."/>
            <person name="Byers R."/>
            <person name="Chen W."/>
            <person name="Doron-Faigenboim A."/>
            <person name="Duke M.V."/>
            <person name="Gong L."/>
            <person name="Grimwood J."/>
            <person name="Grover C."/>
            <person name="Grupp K."/>
            <person name="Hu G."/>
            <person name="Lee T.H."/>
            <person name="Li J."/>
            <person name="Lin L."/>
            <person name="Liu T."/>
            <person name="Marler B.S."/>
            <person name="Page J.T."/>
            <person name="Roberts A.W."/>
            <person name="Romanel E."/>
            <person name="Sanders W.S."/>
            <person name="Szadkowski E."/>
            <person name="Tan X."/>
            <person name="Tang H."/>
            <person name="Xu C."/>
            <person name="Wang J."/>
            <person name="Wang Z."/>
            <person name="Zhang D."/>
            <person name="Zhang L."/>
            <person name="Ashrafi H."/>
            <person name="Bedon F."/>
            <person name="Bowers J.E."/>
            <person name="Brubaker C.L."/>
            <person name="Chee P.W."/>
            <person name="Das S."/>
            <person name="Gingle A.R."/>
            <person name="Haigler C.H."/>
            <person name="Harker D."/>
            <person name="Hoffmann L.V."/>
            <person name="Hovav R."/>
            <person name="Jones D.C."/>
            <person name="Lemke C."/>
            <person name="Mansoor S."/>
            <person name="ur Rahman M."/>
            <person name="Rainville L.N."/>
            <person name="Rambani A."/>
            <person name="Reddy U.K."/>
            <person name="Rong J.K."/>
            <person name="Saranga Y."/>
            <person name="Scheffler B.E."/>
            <person name="Scheffler J.A."/>
            <person name="Stelly D.M."/>
            <person name="Triplett B.A."/>
            <person name="Van Deynze A."/>
            <person name="Vaslin M.F."/>
            <person name="Waghmare V.N."/>
            <person name="Walford S.A."/>
            <person name="Wright R.J."/>
            <person name="Zaki E.A."/>
            <person name="Zhang T."/>
            <person name="Dennis E.S."/>
            <person name="Mayer K.F."/>
            <person name="Peterson D.G."/>
            <person name="Rokhsar D.S."/>
            <person name="Wang X."/>
            <person name="Schmutz J."/>
        </authorList>
    </citation>
    <scope>NUCLEOTIDE SEQUENCE [LARGE SCALE GENOMIC DNA]</scope>
</reference>
<name>A0A0D2M260_GOSRA</name>
<sequence length="68" mass="7966">MLCLGLQHQGCHGLKNLIKVQRQKERKSHCSFCIALPSALPQFREPWKGVVRYDEEWSLFNLLNCTCY</sequence>
<organism evidence="1 2">
    <name type="scientific">Gossypium raimondii</name>
    <name type="common">Peruvian cotton</name>
    <name type="synonym">Gossypium klotzschianum subsp. raimondii</name>
    <dbReference type="NCBI Taxonomy" id="29730"/>
    <lineage>
        <taxon>Eukaryota</taxon>
        <taxon>Viridiplantae</taxon>
        <taxon>Streptophyta</taxon>
        <taxon>Embryophyta</taxon>
        <taxon>Tracheophyta</taxon>
        <taxon>Spermatophyta</taxon>
        <taxon>Magnoliopsida</taxon>
        <taxon>eudicotyledons</taxon>
        <taxon>Gunneridae</taxon>
        <taxon>Pentapetalae</taxon>
        <taxon>rosids</taxon>
        <taxon>malvids</taxon>
        <taxon>Malvales</taxon>
        <taxon>Malvaceae</taxon>
        <taxon>Malvoideae</taxon>
        <taxon>Gossypium</taxon>
    </lineage>
</organism>
<protein>
    <submittedName>
        <fullName evidence="1">Uncharacterized protein</fullName>
    </submittedName>
</protein>
<proteinExistence type="predicted"/>
<dbReference type="AlphaFoldDB" id="A0A0D2M260"/>
<evidence type="ECO:0000313" key="1">
    <source>
        <dbReference type="EMBL" id="KJB10977.1"/>
    </source>
</evidence>
<gene>
    <name evidence="1" type="ORF">B456_001G234800</name>
</gene>
<dbReference type="Proteomes" id="UP000032304">
    <property type="component" value="Chromosome 1"/>
</dbReference>
<dbReference type="Gramene" id="KJB10977">
    <property type="protein sequence ID" value="KJB10977"/>
    <property type="gene ID" value="B456_001G234800"/>
</dbReference>
<accession>A0A0D2M260</accession>
<keyword evidence="2" id="KW-1185">Reference proteome</keyword>
<dbReference type="EMBL" id="CM001740">
    <property type="protein sequence ID" value="KJB10977.1"/>
    <property type="molecule type" value="Genomic_DNA"/>
</dbReference>